<gene>
    <name evidence="3" type="ORF">FB380_003326</name>
</gene>
<dbReference type="Pfam" id="PF13466">
    <property type="entry name" value="STAS_2"/>
    <property type="match status" value="1"/>
</dbReference>
<feature type="domain" description="STAS" evidence="2">
    <location>
        <begin position="33"/>
        <end position="106"/>
    </location>
</feature>
<comment type="caution">
    <text evidence="3">The sequence shown here is derived from an EMBL/GenBank/DDBJ whole genome shotgun (WGS) entry which is preliminary data.</text>
</comment>
<dbReference type="InterPro" id="IPR036513">
    <property type="entry name" value="STAS_dom_sf"/>
</dbReference>
<dbReference type="SUPFAM" id="SSF52091">
    <property type="entry name" value="SpoIIaa-like"/>
    <property type="match status" value="1"/>
</dbReference>
<evidence type="ECO:0000313" key="3">
    <source>
        <dbReference type="EMBL" id="NIH68838.1"/>
    </source>
</evidence>
<dbReference type="Gene3D" id="3.30.750.24">
    <property type="entry name" value="STAS domain"/>
    <property type="match status" value="1"/>
</dbReference>
<dbReference type="RefSeq" id="WP_166756459.1">
    <property type="nucleotide sequence ID" value="NZ_BAABJU010000003.1"/>
</dbReference>
<dbReference type="PROSITE" id="PS50801">
    <property type="entry name" value="STAS"/>
    <property type="match status" value="1"/>
</dbReference>
<reference evidence="3 4" key="1">
    <citation type="submission" date="2020-02" db="EMBL/GenBank/DDBJ databases">
        <title>Sequencing the genomes of 1000 actinobacteria strains.</title>
        <authorList>
            <person name="Klenk H.-P."/>
        </authorList>
    </citation>
    <scope>NUCLEOTIDE SEQUENCE [LARGE SCALE GENOMIC DNA]</scope>
    <source>
        <strain evidence="3 4">DSM 45201</strain>
    </source>
</reference>
<dbReference type="AlphaFoldDB" id="A0A846LTQ7"/>
<evidence type="ECO:0000256" key="1">
    <source>
        <dbReference type="SAM" id="MobiDB-lite"/>
    </source>
</evidence>
<accession>A0A846LTQ7</accession>
<dbReference type="EMBL" id="JAAMPA010000002">
    <property type="protein sequence ID" value="NIH68838.1"/>
    <property type="molecule type" value="Genomic_DNA"/>
</dbReference>
<feature type="region of interest" description="Disordered" evidence="1">
    <location>
        <begin position="1"/>
        <end position="22"/>
    </location>
</feature>
<evidence type="ECO:0000259" key="2">
    <source>
        <dbReference type="PROSITE" id="PS50801"/>
    </source>
</evidence>
<dbReference type="Proteomes" id="UP000552836">
    <property type="component" value="Unassembled WGS sequence"/>
</dbReference>
<protein>
    <submittedName>
        <fullName evidence="3">Anti-anti-sigma regulatory factor</fullName>
    </submittedName>
</protein>
<name>A0A846LTQ7_9ACTN</name>
<sequence length="106" mass="11143">MPTPEDDVTAQRAPHPLPGPSLTEVVDGHTGRVRVSGHLTPQGADLLRGTVEGLRRLGHSTVVLDLADVQAADAVGLHVLSDLRTTMRASGDELLVRNAPRETAVG</sequence>
<organism evidence="3 4">
    <name type="scientific">Modestobacter marinus</name>
    <dbReference type="NCBI Taxonomy" id="477641"/>
    <lineage>
        <taxon>Bacteria</taxon>
        <taxon>Bacillati</taxon>
        <taxon>Actinomycetota</taxon>
        <taxon>Actinomycetes</taxon>
        <taxon>Geodermatophilales</taxon>
        <taxon>Geodermatophilaceae</taxon>
        <taxon>Modestobacter</taxon>
    </lineage>
</organism>
<dbReference type="InterPro" id="IPR002645">
    <property type="entry name" value="STAS_dom"/>
</dbReference>
<proteinExistence type="predicted"/>
<evidence type="ECO:0000313" key="4">
    <source>
        <dbReference type="Proteomes" id="UP000552836"/>
    </source>
</evidence>
<dbReference type="InterPro" id="IPR058548">
    <property type="entry name" value="MlaB-like_STAS"/>
</dbReference>